<organism evidence="6 7">
    <name type="scientific">Streptomyces atratus</name>
    <dbReference type="NCBI Taxonomy" id="1893"/>
    <lineage>
        <taxon>Bacteria</taxon>
        <taxon>Bacillati</taxon>
        <taxon>Actinomycetota</taxon>
        <taxon>Actinomycetes</taxon>
        <taxon>Kitasatosporales</taxon>
        <taxon>Streptomycetaceae</taxon>
        <taxon>Streptomyces</taxon>
    </lineage>
</organism>
<dbReference type="GO" id="GO:0043138">
    <property type="term" value="F:3'-5' DNA helicase activity"/>
    <property type="evidence" value="ECO:0007669"/>
    <property type="project" value="TreeGrafter"/>
</dbReference>
<dbReference type="InterPro" id="IPR000212">
    <property type="entry name" value="DNA_helicase_UvrD/REP"/>
</dbReference>
<dbReference type="GO" id="GO:0016787">
    <property type="term" value="F:hydrolase activity"/>
    <property type="evidence" value="ECO:0007669"/>
    <property type="project" value="UniProtKB-KW"/>
</dbReference>
<dbReference type="InterPro" id="IPR014017">
    <property type="entry name" value="DNA_helicase_UvrD-like_C"/>
</dbReference>
<dbReference type="Pfam" id="PF13361">
    <property type="entry name" value="UvrD_C"/>
    <property type="match status" value="1"/>
</dbReference>
<dbReference type="Proteomes" id="UP000181909">
    <property type="component" value="Unassembled WGS sequence"/>
</dbReference>
<dbReference type="PANTHER" id="PTHR11070">
    <property type="entry name" value="UVRD / RECB / PCRA DNA HELICASE FAMILY MEMBER"/>
    <property type="match status" value="1"/>
</dbReference>
<dbReference type="AlphaFoldDB" id="A0A1K2F8F2"/>
<keyword evidence="1" id="KW-0547">Nucleotide-binding</keyword>
<feature type="domain" description="UvrD-like helicase C-terminal" evidence="5">
    <location>
        <begin position="35"/>
        <end position="106"/>
    </location>
</feature>
<evidence type="ECO:0000256" key="3">
    <source>
        <dbReference type="ARBA" id="ARBA00022806"/>
    </source>
</evidence>
<keyword evidence="2" id="KW-0378">Hydrolase</keyword>
<sequence length="114" mass="12293">MCARFNVLLDKAYDKLTAARIPVVRVRDNPGPGADGVRLATMHAMKGLEFRCVTVLGVTASAVPFAREVTPASVDALQRDSDLLRERCLLFVACTRAREALAVTWSGSASSFVP</sequence>
<dbReference type="STRING" id="1893.SAMN02787144_104220"/>
<evidence type="ECO:0000313" key="7">
    <source>
        <dbReference type="Proteomes" id="UP000181909"/>
    </source>
</evidence>
<evidence type="ECO:0000256" key="1">
    <source>
        <dbReference type="ARBA" id="ARBA00022741"/>
    </source>
</evidence>
<dbReference type="PANTHER" id="PTHR11070:SF2">
    <property type="entry name" value="ATP-DEPENDENT DNA HELICASE SRS2"/>
    <property type="match status" value="1"/>
</dbReference>
<proteinExistence type="predicted"/>
<evidence type="ECO:0000256" key="2">
    <source>
        <dbReference type="ARBA" id="ARBA00022801"/>
    </source>
</evidence>
<name>A0A1K2F8F2_STRAR</name>
<evidence type="ECO:0000313" key="6">
    <source>
        <dbReference type="EMBL" id="SFY44079.1"/>
    </source>
</evidence>
<evidence type="ECO:0000259" key="5">
    <source>
        <dbReference type="Pfam" id="PF13361"/>
    </source>
</evidence>
<reference evidence="6 7" key="1">
    <citation type="submission" date="2016-11" db="EMBL/GenBank/DDBJ databases">
        <authorList>
            <person name="Jaros S."/>
            <person name="Januszkiewicz K."/>
            <person name="Wedrychowicz H."/>
        </authorList>
    </citation>
    <scope>NUCLEOTIDE SEQUENCE [LARGE SCALE GENOMIC DNA]</scope>
    <source>
        <strain evidence="6 7">OK807</strain>
    </source>
</reference>
<dbReference type="GO" id="GO:0003677">
    <property type="term" value="F:DNA binding"/>
    <property type="evidence" value="ECO:0007669"/>
    <property type="project" value="InterPro"/>
</dbReference>
<dbReference type="EMBL" id="FPJO01000042">
    <property type="protein sequence ID" value="SFY44079.1"/>
    <property type="molecule type" value="Genomic_DNA"/>
</dbReference>
<dbReference type="SUPFAM" id="SSF52540">
    <property type="entry name" value="P-loop containing nucleoside triphosphate hydrolases"/>
    <property type="match status" value="1"/>
</dbReference>
<accession>A0A1K2F8F2</accession>
<evidence type="ECO:0000256" key="4">
    <source>
        <dbReference type="ARBA" id="ARBA00022840"/>
    </source>
</evidence>
<dbReference type="InterPro" id="IPR027417">
    <property type="entry name" value="P-loop_NTPase"/>
</dbReference>
<gene>
    <name evidence="6" type="ORF">SAMN02787144_104220</name>
</gene>
<protein>
    <submittedName>
        <fullName evidence="6">UvrD-like helicase C-terminal domain-containing protein</fullName>
    </submittedName>
</protein>
<keyword evidence="4" id="KW-0067">ATP-binding</keyword>
<dbReference type="GO" id="GO:0005524">
    <property type="term" value="F:ATP binding"/>
    <property type="evidence" value="ECO:0007669"/>
    <property type="project" value="UniProtKB-KW"/>
</dbReference>
<dbReference type="Gene3D" id="3.40.50.300">
    <property type="entry name" value="P-loop containing nucleotide triphosphate hydrolases"/>
    <property type="match status" value="1"/>
</dbReference>
<dbReference type="GO" id="GO:0000725">
    <property type="term" value="P:recombinational repair"/>
    <property type="evidence" value="ECO:0007669"/>
    <property type="project" value="TreeGrafter"/>
</dbReference>
<keyword evidence="3 6" id="KW-0347">Helicase</keyword>